<dbReference type="InterPro" id="IPR020845">
    <property type="entry name" value="AMP-binding_CS"/>
</dbReference>
<evidence type="ECO:0000313" key="2">
    <source>
        <dbReference type="EMBL" id="CAD1817214.1"/>
    </source>
</evidence>
<organism evidence="2">
    <name type="scientific">Ananas comosus var. bracteatus</name>
    <name type="common">red pineapple</name>
    <dbReference type="NCBI Taxonomy" id="296719"/>
    <lineage>
        <taxon>Eukaryota</taxon>
        <taxon>Viridiplantae</taxon>
        <taxon>Streptophyta</taxon>
        <taxon>Embryophyta</taxon>
        <taxon>Tracheophyta</taxon>
        <taxon>Spermatophyta</taxon>
        <taxon>Magnoliopsida</taxon>
        <taxon>Liliopsida</taxon>
        <taxon>Poales</taxon>
        <taxon>Bromeliaceae</taxon>
        <taxon>Bromelioideae</taxon>
        <taxon>Ananas</taxon>
    </lineage>
</organism>
<sequence>MRRAIAAKKEPRSSCPRGPSSRALLTASAPCSPLPTPQHPRRDRQGGRRRRPVVAFAPRALVPKLPPRLDLPIVLLDESRLAPTADDDPRILCTIADMITAHPDPDPIPHPMRELVCQDDPATLLYSSGTTGASKGVGSTIIYGLAAFTTGLLGRDPPLSCSPSL</sequence>
<dbReference type="SUPFAM" id="SSF56801">
    <property type="entry name" value="Acetyl-CoA synthetase-like"/>
    <property type="match status" value="1"/>
</dbReference>
<reference evidence="2" key="1">
    <citation type="submission" date="2020-07" db="EMBL/GenBank/DDBJ databases">
        <authorList>
            <person name="Lin J."/>
        </authorList>
    </citation>
    <scope>NUCLEOTIDE SEQUENCE</scope>
</reference>
<accession>A0A6V7NFM4</accession>
<proteinExistence type="predicted"/>
<evidence type="ECO:0008006" key="3">
    <source>
        <dbReference type="Google" id="ProtNLM"/>
    </source>
</evidence>
<name>A0A6V7NFM4_ANACO</name>
<dbReference type="PROSITE" id="PS00455">
    <property type="entry name" value="AMP_BINDING"/>
    <property type="match status" value="1"/>
</dbReference>
<feature type="region of interest" description="Disordered" evidence="1">
    <location>
        <begin position="1"/>
        <end position="52"/>
    </location>
</feature>
<gene>
    <name evidence="2" type="ORF">CB5_LOCUS425</name>
</gene>
<feature type="compositionally biased region" description="Low complexity" evidence="1">
    <location>
        <begin position="13"/>
        <end position="22"/>
    </location>
</feature>
<dbReference type="Gene3D" id="3.40.50.980">
    <property type="match status" value="1"/>
</dbReference>
<protein>
    <recommendedName>
        <fullName evidence="3">AMP-dependent synthetase/ligase domain-containing protein</fullName>
    </recommendedName>
</protein>
<dbReference type="AlphaFoldDB" id="A0A6V7NFM4"/>
<evidence type="ECO:0000256" key="1">
    <source>
        <dbReference type="SAM" id="MobiDB-lite"/>
    </source>
</evidence>
<dbReference type="EMBL" id="LR862129">
    <property type="protein sequence ID" value="CAD1817214.1"/>
    <property type="molecule type" value="Genomic_DNA"/>
</dbReference>
<feature type="compositionally biased region" description="Basic residues" evidence="1">
    <location>
        <begin position="39"/>
        <end position="52"/>
    </location>
</feature>